<dbReference type="PROSITE" id="PS51387">
    <property type="entry name" value="FAD_PCMH"/>
    <property type="match status" value="1"/>
</dbReference>
<accession>A0A1L9X731</accession>
<feature type="domain" description="FAD-binding PCMH-type" evidence="5">
    <location>
        <begin position="99"/>
        <end position="270"/>
    </location>
</feature>
<dbReference type="Pfam" id="PF01565">
    <property type="entry name" value="FAD_binding_4"/>
    <property type="match status" value="1"/>
</dbReference>
<dbReference type="GO" id="GO:0071949">
    <property type="term" value="F:FAD binding"/>
    <property type="evidence" value="ECO:0007669"/>
    <property type="project" value="InterPro"/>
</dbReference>
<dbReference type="STRING" id="690307.A0A1L9X731"/>
<dbReference type="Pfam" id="PF08031">
    <property type="entry name" value="BBE"/>
    <property type="match status" value="1"/>
</dbReference>
<dbReference type="VEuPathDB" id="FungiDB:ASPACDRAFT_39872"/>
<keyword evidence="7" id="KW-1185">Reference proteome</keyword>
<dbReference type="AlphaFoldDB" id="A0A1L9X731"/>
<dbReference type="InterPro" id="IPR012951">
    <property type="entry name" value="BBE"/>
</dbReference>
<dbReference type="PANTHER" id="PTHR42973">
    <property type="entry name" value="BINDING OXIDOREDUCTASE, PUTATIVE (AFU_ORTHOLOGUE AFUA_1G17690)-RELATED"/>
    <property type="match status" value="1"/>
</dbReference>
<evidence type="ECO:0000256" key="1">
    <source>
        <dbReference type="ARBA" id="ARBA00005466"/>
    </source>
</evidence>
<dbReference type="GO" id="GO:0016491">
    <property type="term" value="F:oxidoreductase activity"/>
    <property type="evidence" value="ECO:0007669"/>
    <property type="project" value="UniProtKB-KW"/>
</dbReference>
<dbReference type="InterPro" id="IPR050416">
    <property type="entry name" value="FAD-linked_Oxidoreductase"/>
</dbReference>
<evidence type="ECO:0000256" key="3">
    <source>
        <dbReference type="ARBA" id="ARBA00022827"/>
    </source>
</evidence>
<dbReference type="PANTHER" id="PTHR42973:SF54">
    <property type="entry name" value="FAD-BINDING PCMH-TYPE DOMAIN-CONTAINING PROTEIN"/>
    <property type="match status" value="1"/>
</dbReference>
<dbReference type="OMA" id="STNCWLQ"/>
<keyword evidence="2" id="KW-0285">Flavoprotein</keyword>
<dbReference type="InterPro" id="IPR016166">
    <property type="entry name" value="FAD-bd_PCMH"/>
</dbReference>
<evidence type="ECO:0000256" key="2">
    <source>
        <dbReference type="ARBA" id="ARBA00022630"/>
    </source>
</evidence>
<evidence type="ECO:0000259" key="5">
    <source>
        <dbReference type="PROSITE" id="PS51387"/>
    </source>
</evidence>
<dbReference type="RefSeq" id="XP_020060594.1">
    <property type="nucleotide sequence ID" value="XM_020200666.1"/>
</dbReference>
<organism evidence="6 7">
    <name type="scientific">Aspergillus aculeatus (strain ATCC 16872 / CBS 172.66 / WB 5094)</name>
    <dbReference type="NCBI Taxonomy" id="690307"/>
    <lineage>
        <taxon>Eukaryota</taxon>
        <taxon>Fungi</taxon>
        <taxon>Dikarya</taxon>
        <taxon>Ascomycota</taxon>
        <taxon>Pezizomycotina</taxon>
        <taxon>Eurotiomycetes</taxon>
        <taxon>Eurotiomycetidae</taxon>
        <taxon>Eurotiales</taxon>
        <taxon>Aspergillaceae</taxon>
        <taxon>Aspergillus</taxon>
        <taxon>Aspergillus subgen. Circumdati</taxon>
    </lineage>
</organism>
<gene>
    <name evidence="6" type="ORF">ASPACDRAFT_39872</name>
</gene>
<protein>
    <recommendedName>
        <fullName evidence="5">FAD-binding PCMH-type domain-containing protein</fullName>
    </recommendedName>
</protein>
<dbReference type="SUPFAM" id="SSF56176">
    <property type="entry name" value="FAD-binding/transporter-associated domain-like"/>
    <property type="match status" value="1"/>
</dbReference>
<dbReference type="InterPro" id="IPR006094">
    <property type="entry name" value="Oxid_FAD_bind_N"/>
</dbReference>
<dbReference type="InterPro" id="IPR016169">
    <property type="entry name" value="FAD-bd_PCMH_sub2"/>
</dbReference>
<dbReference type="Gene3D" id="3.30.465.10">
    <property type="match status" value="1"/>
</dbReference>
<reference evidence="7" key="1">
    <citation type="journal article" date="2017" name="Genome Biol.">
        <title>Comparative genomics reveals high biological diversity and specific adaptations in the industrially and medically important fungal genus Aspergillus.</title>
        <authorList>
            <person name="de Vries R.P."/>
            <person name="Riley R."/>
            <person name="Wiebenga A."/>
            <person name="Aguilar-Osorio G."/>
            <person name="Amillis S."/>
            <person name="Uchima C.A."/>
            <person name="Anderluh G."/>
            <person name="Asadollahi M."/>
            <person name="Askin M."/>
            <person name="Barry K."/>
            <person name="Battaglia E."/>
            <person name="Bayram O."/>
            <person name="Benocci T."/>
            <person name="Braus-Stromeyer S.A."/>
            <person name="Caldana C."/>
            <person name="Canovas D."/>
            <person name="Cerqueira G.C."/>
            <person name="Chen F."/>
            <person name="Chen W."/>
            <person name="Choi C."/>
            <person name="Clum A."/>
            <person name="Dos Santos R.A."/>
            <person name="Damasio A.R."/>
            <person name="Diallinas G."/>
            <person name="Emri T."/>
            <person name="Fekete E."/>
            <person name="Flipphi M."/>
            <person name="Freyberg S."/>
            <person name="Gallo A."/>
            <person name="Gournas C."/>
            <person name="Habgood R."/>
            <person name="Hainaut M."/>
            <person name="Harispe M.L."/>
            <person name="Henrissat B."/>
            <person name="Hilden K.S."/>
            <person name="Hope R."/>
            <person name="Hossain A."/>
            <person name="Karabika E."/>
            <person name="Karaffa L."/>
            <person name="Karanyi Z."/>
            <person name="Krasevec N."/>
            <person name="Kuo A."/>
            <person name="Kusch H."/>
            <person name="LaButti K."/>
            <person name="Lagendijk E.L."/>
            <person name="Lapidus A."/>
            <person name="Levasseur A."/>
            <person name="Lindquist E."/>
            <person name="Lipzen A."/>
            <person name="Logrieco A.F."/>
            <person name="MacCabe A."/>
            <person name="Maekelae M.R."/>
            <person name="Malavazi I."/>
            <person name="Melin P."/>
            <person name="Meyer V."/>
            <person name="Mielnichuk N."/>
            <person name="Miskei M."/>
            <person name="Molnar A.P."/>
            <person name="Mule G."/>
            <person name="Ngan C.Y."/>
            <person name="Orejas M."/>
            <person name="Orosz E."/>
            <person name="Ouedraogo J.P."/>
            <person name="Overkamp K.M."/>
            <person name="Park H.-S."/>
            <person name="Perrone G."/>
            <person name="Piumi F."/>
            <person name="Punt P.J."/>
            <person name="Ram A.F."/>
            <person name="Ramon A."/>
            <person name="Rauscher S."/>
            <person name="Record E."/>
            <person name="Riano-Pachon D.M."/>
            <person name="Robert V."/>
            <person name="Roehrig J."/>
            <person name="Ruller R."/>
            <person name="Salamov A."/>
            <person name="Salih N.S."/>
            <person name="Samson R.A."/>
            <person name="Sandor E."/>
            <person name="Sanguinetti M."/>
            <person name="Schuetze T."/>
            <person name="Sepcic K."/>
            <person name="Shelest E."/>
            <person name="Sherlock G."/>
            <person name="Sophianopoulou V."/>
            <person name="Squina F.M."/>
            <person name="Sun H."/>
            <person name="Susca A."/>
            <person name="Todd R.B."/>
            <person name="Tsang A."/>
            <person name="Unkles S.E."/>
            <person name="van de Wiele N."/>
            <person name="van Rossen-Uffink D."/>
            <person name="Oliveira J.V."/>
            <person name="Vesth T.C."/>
            <person name="Visser J."/>
            <person name="Yu J.-H."/>
            <person name="Zhou M."/>
            <person name="Andersen M.R."/>
            <person name="Archer D.B."/>
            <person name="Baker S.E."/>
            <person name="Benoit I."/>
            <person name="Brakhage A.A."/>
            <person name="Braus G.H."/>
            <person name="Fischer R."/>
            <person name="Frisvad J.C."/>
            <person name="Goldman G.H."/>
            <person name="Houbraken J."/>
            <person name="Oakley B."/>
            <person name="Pocsi I."/>
            <person name="Scazzocchio C."/>
            <person name="Seiboth B."/>
            <person name="vanKuyk P.A."/>
            <person name="Wortman J."/>
            <person name="Dyer P.S."/>
            <person name="Grigoriev I.V."/>
        </authorList>
    </citation>
    <scope>NUCLEOTIDE SEQUENCE [LARGE SCALE GENOMIC DNA]</scope>
    <source>
        <strain evidence="7">ATCC 16872 / CBS 172.66 / WB 5094</strain>
    </source>
</reference>
<sequence>MTPTAAAILSAAQLDVERHSQLEAVLAAYTAIPDAEKYQQRGSYVSQAFALCFPSHSVAPGASGYESQRRMPWYVHRTRPTNHKSPDWALIDQRRSTNCWLQPQVIVSPSSAPQVATALALCRFFHVKFSIRGGGRLQIPGFTSNEGGVVISLSNFNHIELSDDKGVAKIGVGLRWLDVYRSLEAHGVVVAGGRVPDVGVSGLLLGGGISFQNSQYGMGAMNVCNYEVVLADSRIVNANAQENSDLFWALKGGGPNYGIVTRMDMVTIPNQIWAEVQIYPPTASEQLLDALMQYHQAIETDNKATLIWNATDQFILVVYVYCAPIERPAVFEPFYNIPSVATFVPAGVRSVYDLVQAVASVNEAEPTLHEFRTMSSRPCLEVYRAIEKAHAEHVEALKDVEGLTLTTVFQPMSSLAMQVSANSPLGLEPVGQQWFLARADWKHAQDEHRVRQAIRSIVDAAEAAAKEHGVYLPYKYSNYAARDQDPLASYGAENVRRLGEVARKYDPDAVFQMLQNGGWLLSRGGWNGGPLNEAAE</sequence>
<name>A0A1L9X731_ASPA1</name>
<dbReference type="GeneID" id="30974480"/>
<dbReference type="InterPro" id="IPR036318">
    <property type="entry name" value="FAD-bd_PCMH-like_sf"/>
</dbReference>
<dbReference type="EMBL" id="KV878971">
    <property type="protein sequence ID" value="OJK04255.1"/>
    <property type="molecule type" value="Genomic_DNA"/>
</dbReference>
<evidence type="ECO:0000256" key="4">
    <source>
        <dbReference type="ARBA" id="ARBA00023002"/>
    </source>
</evidence>
<dbReference type="Proteomes" id="UP000184546">
    <property type="component" value="Unassembled WGS sequence"/>
</dbReference>
<keyword evidence="3" id="KW-0274">FAD</keyword>
<keyword evidence="4" id="KW-0560">Oxidoreductase</keyword>
<proteinExistence type="inferred from homology"/>
<dbReference type="OrthoDB" id="2151789at2759"/>
<dbReference type="Gene3D" id="3.40.462.20">
    <property type="match status" value="1"/>
</dbReference>
<evidence type="ECO:0000313" key="6">
    <source>
        <dbReference type="EMBL" id="OJK04255.1"/>
    </source>
</evidence>
<comment type="similarity">
    <text evidence="1">Belongs to the oxygen-dependent FAD-linked oxidoreductase family.</text>
</comment>
<evidence type="ECO:0000313" key="7">
    <source>
        <dbReference type="Proteomes" id="UP000184546"/>
    </source>
</evidence>